<sequence>MSRIIHVRTEIEIPGHPSAIHVAEMRELVDATPTSPAMCTMVRIIELAGTTAGETVTGAGVIGGNQEGLAATPNETVPHPDSYADFPDITARMITAEEFEGLWVEAVTKFPQVG</sequence>
<protein>
    <submittedName>
        <fullName evidence="1">Uncharacterized protein</fullName>
    </submittedName>
</protein>
<name>A0A8I0HPG4_9CORY</name>
<evidence type="ECO:0000313" key="2">
    <source>
        <dbReference type="Proteomes" id="UP000650224"/>
    </source>
</evidence>
<organism evidence="1 2">
    <name type="scientific">Corynebacterium gallinarum</name>
    <dbReference type="NCBI Taxonomy" id="2762214"/>
    <lineage>
        <taxon>Bacteria</taxon>
        <taxon>Bacillati</taxon>
        <taxon>Actinomycetota</taxon>
        <taxon>Actinomycetes</taxon>
        <taxon>Mycobacteriales</taxon>
        <taxon>Corynebacteriaceae</taxon>
        <taxon>Corynebacterium</taxon>
    </lineage>
</organism>
<comment type="caution">
    <text evidence="1">The sequence shown here is derived from an EMBL/GenBank/DDBJ whole genome shotgun (WGS) entry which is preliminary data.</text>
</comment>
<dbReference type="Proteomes" id="UP000650224">
    <property type="component" value="Unassembled WGS sequence"/>
</dbReference>
<proteinExistence type="predicted"/>
<reference evidence="1 2" key="1">
    <citation type="submission" date="2020-08" db="EMBL/GenBank/DDBJ databases">
        <title>A Genomic Blueprint of the Chicken Gut Microbiome.</title>
        <authorList>
            <person name="Gilroy R."/>
            <person name="Ravi A."/>
            <person name="Getino M."/>
            <person name="Pursley I."/>
            <person name="Horton D.L."/>
            <person name="Alikhan N.-F."/>
            <person name="Baker D."/>
            <person name="Gharbi K."/>
            <person name="Hall N."/>
            <person name="Watson M."/>
            <person name="Adriaenssens E.M."/>
            <person name="Foster-Nyarko E."/>
            <person name="Jarju S."/>
            <person name="Secka A."/>
            <person name="Antonio M."/>
            <person name="Oren A."/>
            <person name="Chaudhuri R."/>
            <person name="La Ragione R.M."/>
            <person name="Hildebrand F."/>
            <person name="Pallen M.J."/>
        </authorList>
    </citation>
    <scope>NUCLEOTIDE SEQUENCE [LARGE SCALE GENOMIC DNA]</scope>
    <source>
        <strain evidence="1 2">Sa1YVA5</strain>
    </source>
</reference>
<evidence type="ECO:0000313" key="1">
    <source>
        <dbReference type="EMBL" id="MBD8029723.1"/>
    </source>
</evidence>
<gene>
    <name evidence="1" type="ORF">H9627_05175</name>
</gene>
<keyword evidence="2" id="KW-1185">Reference proteome</keyword>
<dbReference type="AlphaFoldDB" id="A0A8I0HPG4"/>
<dbReference type="RefSeq" id="WP_191732957.1">
    <property type="nucleotide sequence ID" value="NZ_JACSPR010000003.1"/>
</dbReference>
<dbReference type="EMBL" id="JACSPR010000003">
    <property type="protein sequence ID" value="MBD8029723.1"/>
    <property type="molecule type" value="Genomic_DNA"/>
</dbReference>
<accession>A0A8I0HPG4</accession>